<dbReference type="SMART" id="SM00044">
    <property type="entry name" value="CYCc"/>
    <property type="match status" value="1"/>
</dbReference>
<feature type="region of interest" description="Disordered" evidence="7">
    <location>
        <begin position="465"/>
        <end position="491"/>
    </location>
</feature>
<dbReference type="Proteomes" id="UP001055200">
    <property type="component" value="Chromosome"/>
</dbReference>
<dbReference type="Pfam" id="PF00672">
    <property type="entry name" value="HAMP"/>
    <property type="match status" value="1"/>
</dbReference>
<evidence type="ECO:0000313" key="11">
    <source>
        <dbReference type="EMBL" id="ULN54619.1"/>
    </source>
</evidence>
<reference evidence="11" key="1">
    <citation type="submission" date="2022-08" db="EMBL/GenBank/DDBJ databases">
        <title>Complete genome sequence of 14 non-tuberculosis mycobacteria type-strains.</title>
        <authorList>
            <person name="Igarashi Y."/>
            <person name="Osugi A."/>
            <person name="Mitarai S."/>
        </authorList>
    </citation>
    <scope>NUCLEOTIDE SEQUENCE</scope>
    <source>
        <strain evidence="11">DSM 45575</strain>
    </source>
</reference>
<dbReference type="CDD" id="cd07302">
    <property type="entry name" value="CHD"/>
    <property type="match status" value="1"/>
</dbReference>
<dbReference type="Gene3D" id="6.10.340.10">
    <property type="match status" value="1"/>
</dbReference>
<dbReference type="Pfam" id="PF00211">
    <property type="entry name" value="Guanylate_cyc"/>
    <property type="match status" value="1"/>
</dbReference>
<comment type="similarity">
    <text evidence="2">Belongs to the adenylyl cyclase class-3 family.</text>
</comment>
<name>A0ABY3U3S8_9MYCO</name>
<evidence type="ECO:0000259" key="10">
    <source>
        <dbReference type="PROSITE" id="PS50885"/>
    </source>
</evidence>
<dbReference type="SUPFAM" id="SSF158472">
    <property type="entry name" value="HAMP domain-like"/>
    <property type="match status" value="1"/>
</dbReference>
<feature type="domain" description="Guanylate cyclase" evidence="9">
    <location>
        <begin position="303"/>
        <end position="426"/>
    </location>
</feature>
<keyword evidence="5 8" id="KW-1133">Transmembrane helix</keyword>
<dbReference type="CDD" id="cd06225">
    <property type="entry name" value="HAMP"/>
    <property type="match status" value="1"/>
</dbReference>
<evidence type="ECO:0000256" key="7">
    <source>
        <dbReference type="SAM" id="MobiDB-lite"/>
    </source>
</evidence>
<dbReference type="InterPro" id="IPR050697">
    <property type="entry name" value="Adenylyl/Guanylyl_Cyclase_3/4"/>
</dbReference>
<evidence type="ECO:0000256" key="5">
    <source>
        <dbReference type="ARBA" id="ARBA00022989"/>
    </source>
</evidence>
<evidence type="ECO:0000256" key="1">
    <source>
        <dbReference type="ARBA" id="ARBA00004651"/>
    </source>
</evidence>
<feature type="transmembrane region" description="Helical" evidence="8">
    <location>
        <begin position="161"/>
        <end position="181"/>
    </location>
</feature>
<dbReference type="InterPro" id="IPR001054">
    <property type="entry name" value="A/G_cyclase"/>
</dbReference>
<dbReference type="PROSITE" id="PS50885">
    <property type="entry name" value="HAMP"/>
    <property type="match status" value="1"/>
</dbReference>
<gene>
    <name evidence="11" type="ORF">MIU77_10730</name>
</gene>
<organism evidence="11 12">
    <name type="scientific">Mycolicibacillus parakoreensis</name>
    <dbReference type="NCBI Taxonomy" id="1069221"/>
    <lineage>
        <taxon>Bacteria</taxon>
        <taxon>Bacillati</taxon>
        <taxon>Actinomycetota</taxon>
        <taxon>Actinomycetes</taxon>
        <taxon>Mycobacteriales</taxon>
        <taxon>Mycobacteriaceae</taxon>
        <taxon>Mycolicibacillus</taxon>
    </lineage>
</organism>
<sequence length="491" mass="51039">MALAHLISVAEVLVVVAALRGHPTDGVHFAPQYIATAVVLAGICTLTVLVGGIVIIAGPLAWFTAGAAPTSGQRRAATNLIRDQSLLLSTAWIAGGLVFVLLNADSGAGLAIATALAVIFGGAAATGTGVLINQRWIRPIIVAATRDSGGFVTAPGVLARLINMWLLTSGLPSLAIAALVVLRSNGWIIPTTAPIETAVLVLSLVAVILGFRGMVLVSRSISDPVGEVVDAMALVEHGRDDVVVDIYERSEIGRLQSGFNRMVSELAERDRLRDLFGRYVGTDVARHALRGGATFSGEVTEAAILFVDLAGSTQLALSHPPQKVAEVLNDFFRIVVSAVDEHRGLINKFQGDAALAVFGVPLPVSGASPAALAAARSLAVRLRHLRVVDFGIGVSAGPVFAGNIGAENRYEYTVIGDAVNEAARLADLAKTTSHRLLCSAAATDRADAAERQRWVEHSSTVLRGRSHPTGVLAPRAADDGETEVAASGSVS</sequence>
<dbReference type="PANTHER" id="PTHR43081:SF17">
    <property type="entry name" value="BLL5647 PROTEIN"/>
    <property type="match status" value="1"/>
</dbReference>
<accession>A0ABY3U3S8</accession>
<evidence type="ECO:0000256" key="2">
    <source>
        <dbReference type="ARBA" id="ARBA00005381"/>
    </source>
</evidence>
<dbReference type="SMART" id="SM00304">
    <property type="entry name" value="HAMP"/>
    <property type="match status" value="1"/>
</dbReference>
<dbReference type="Gene3D" id="3.30.70.1230">
    <property type="entry name" value="Nucleotide cyclase"/>
    <property type="match status" value="1"/>
</dbReference>
<evidence type="ECO:0000256" key="3">
    <source>
        <dbReference type="ARBA" id="ARBA00022475"/>
    </source>
</evidence>
<keyword evidence="3" id="KW-1003">Cell membrane</keyword>
<keyword evidence="12" id="KW-1185">Reference proteome</keyword>
<keyword evidence="6 8" id="KW-0472">Membrane</keyword>
<dbReference type="InterPro" id="IPR003660">
    <property type="entry name" value="HAMP_dom"/>
</dbReference>
<feature type="domain" description="HAMP" evidence="10">
    <location>
        <begin position="219"/>
        <end position="271"/>
    </location>
</feature>
<evidence type="ECO:0000259" key="9">
    <source>
        <dbReference type="PROSITE" id="PS50125"/>
    </source>
</evidence>
<dbReference type="SUPFAM" id="SSF55073">
    <property type="entry name" value="Nucleotide cyclase"/>
    <property type="match status" value="1"/>
</dbReference>
<comment type="subcellular location">
    <subcellularLocation>
        <location evidence="1">Cell membrane</location>
        <topology evidence="1">Multi-pass membrane protein</topology>
    </subcellularLocation>
</comment>
<keyword evidence="4 8" id="KW-0812">Transmembrane</keyword>
<evidence type="ECO:0000313" key="12">
    <source>
        <dbReference type="Proteomes" id="UP001055200"/>
    </source>
</evidence>
<dbReference type="PANTHER" id="PTHR43081">
    <property type="entry name" value="ADENYLATE CYCLASE, TERMINAL-DIFFERENTIATION SPECIFIC-RELATED"/>
    <property type="match status" value="1"/>
</dbReference>
<dbReference type="InterPro" id="IPR029787">
    <property type="entry name" value="Nucleotide_cyclase"/>
</dbReference>
<feature type="transmembrane region" description="Helical" evidence="8">
    <location>
        <begin position="86"/>
        <end position="104"/>
    </location>
</feature>
<feature type="transmembrane region" description="Helical" evidence="8">
    <location>
        <begin position="110"/>
        <end position="132"/>
    </location>
</feature>
<feature type="transmembrane region" description="Helical" evidence="8">
    <location>
        <begin position="33"/>
        <end position="65"/>
    </location>
</feature>
<dbReference type="PROSITE" id="PS50125">
    <property type="entry name" value="GUANYLATE_CYCLASE_2"/>
    <property type="match status" value="1"/>
</dbReference>
<evidence type="ECO:0000256" key="6">
    <source>
        <dbReference type="ARBA" id="ARBA00023136"/>
    </source>
</evidence>
<dbReference type="RefSeq" id="WP_240172808.1">
    <property type="nucleotide sequence ID" value="NZ_CP092365.1"/>
</dbReference>
<protein>
    <submittedName>
        <fullName evidence="11">Adenylate/guanylate cyclase domain-containing protein</fullName>
    </submittedName>
</protein>
<dbReference type="EMBL" id="CP092365">
    <property type="protein sequence ID" value="ULN54619.1"/>
    <property type="molecule type" value="Genomic_DNA"/>
</dbReference>
<evidence type="ECO:0000256" key="4">
    <source>
        <dbReference type="ARBA" id="ARBA00022692"/>
    </source>
</evidence>
<feature type="transmembrane region" description="Helical" evidence="8">
    <location>
        <begin position="187"/>
        <end position="211"/>
    </location>
</feature>
<proteinExistence type="inferred from homology"/>
<evidence type="ECO:0000256" key="8">
    <source>
        <dbReference type="SAM" id="Phobius"/>
    </source>
</evidence>